<gene>
    <name evidence="1" type="ORF">RRG08_010710</name>
</gene>
<sequence>MKAERDVMLKRGDKNAYSDDVRKTVISLVSEVGVSTANVSNVMEIVGKNIFQHSFKERLPCAYMCQKMCDEGYVVSQIQTTESVLKAENVALHCDGVLHENPNTKIQSVAMDIADERLLSLICCIALIYLKVSGPYWKLVNSDVKYSDFSGYVQQMLAFLKTCKDDPAFLLEPTVKSAFDNTMMISSQCWDAVHDFAKQCDMSFISPVIDFVVTEAIVVTERQLCDFLPKESMIG</sequence>
<accession>A0AAE1B0Q4</accession>
<evidence type="ECO:0000313" key="2">
    <source>
        <dbReference type="Proteomes" id="UP001283361"/>
    </source>
</evidence>
<keyword evidence="2" id="KW-1185">Reference proteome</keyword>
<comment type="caution">
    <text evidence="1">The sequence shown here is derived from an EMBL/GenBank/DDBJ whole genome shotgun (WGS) entry which is preliminary data.</text>
</comment>
<protein>
    <submittedName>
        <fullName evidence="1">Uncharacterized protein</fullName>
    </submittedName>
</protein>
<organism evidence="1 2">
    <name type="scientific">Elysia crispata</name>
    <name type="common">lettuce slug</name>
    <dbReference type="NCBI Taxonomy" id="231223"/>
    <lineage>
        <taxon>Eukaryota</taxon>
        <taxon>Metazoa</taxon>
        <taxon>Spiralia</taxon>
        <taxon>Lophotrochozoa</taxon>
        <taxon>Mollusca</taxon>
        <taxon>Gastropoda</taxon>
        <taxon>Heterobranchia</taxon>
        <taxon>Euthyneura</taxon>
        <taxon>Panpulmonata</taxon>
        <taxon>Sacoglossa</taxon>
        <taxon>Placobranchoidea</taxon>
        <taxon>Plakobranchidae</taxon>
        <taxon>Elysia</taxon>
    </lineage>
</organism>
<proteinExistence type="predicted"/>
<name>A0AAE1B0Q4_9GAST</name>
<dbReference type="Proteomes" id="UP001283361">
    <property type="component" value="Unassembled WGS sequence"/>
</dbReference>
<dbReference type="AlphaFoldDB" id="A0AAE1B0Q4"/>
<reference evidence="1" key="1">
    <citation type="journal article" date="2023" name="G3 (Bethesda)">
        <title>A reference genome for the long-term kleptoplast-retaining sea slug Elysia crispata morphotype clarki.</title>
        <authorList>
            <person name="Eastman K.E."/>
            <person name="Pendleton A.L."/>
            <person name="Shaikh M.A."/>
            <person name="Suttiyut T."/>
            <person name="Ogas R."/>
            <person name="Tomko P."/>
            <person name="Gavelis G."/>
            <person name="Widhalm J.R."/>
            <person name="Wisecaver J.H."/>
        </authorList>
    </citation>
    <scope>NUCLEOTIDE SEQUENCE</scope>
    <source>
        <strain evidence="1">ECLA1</strain>
    </source>
</reference>
<dbReference type="EMBL" id="JAWDGP010000765">
    <property type="protein sequence ID" value="KAK3797433.1"/>
    <property type="molecule type" value="Genomic_DNA"/>
</dbReference>
<evidence type="ECO:0000313" key="1">
    <source>
        <dbReference type="EMBL" id="KAK3797433.1"/>
    </source>
</evidence>